<protein>
    <submittedName>
        <fullName evidence="1 2">Uncharacterized protein</fullName>
    </submittedName>
</protein>
<dbReference type="Proteomes" id="UP000002051">
    <property type="component" value="Chromosome 8"/>
</dbReference>
<dbReference type="EnsemblPlants" id="KEH20215">
    <property type="protein sequence ID" value="KEH20215"/>
    <property type="gene ID" value="MTR_8g069875"/>
</dbReference>
<reference evidence="2" key="3">
    <citation type="submission" date="2015-04" db="UniProtKB">
        <authorList>
            <consortium name="EnsemblPlants"/>
        </authorList>
    </citation>
    <scope>IDENTIFICATION</scope>
    <source>
        <strain evidence="2">cv. Jemalong A17</strain>
    </source>
</reference>
<evidence type="ECO:0000313" key="3">
    <source>
        <dbReference type="Proteomes" id="UP000002051"/>
    </source>
</evidence>
<reference evidence="1 3" key="2">
    <citation type="journal article" date="2014" name="BMC Genomics">
        <title>An improved genome release (version Mt4.0) for the model legume Medicago truncatula.</title>
        <authorList>
            <person name="Tang H."/>
            <person name="Krishnakumar V."/>
            <person name="Bidwell S."/>
            <person name="Rosen B."/>
            <person name="Chan A."/>
            <person name="Zhou S."/>
            <person name="Gentzbittel L."/>
            <person name="Childs K.L."/>
            <person name="Yandell M."/>
            <person name="Gundlach H."/>
            <person name="Mayer K.F."/>
            <person name="Schwartz D.C."/>
            <person name="Town C.D."/>
        </authorList>
    </citation>
    <scope>GENOME REANNOTATION</scope>
    <source>
        <strain evidence="1">A17</strain>
        <strain evidence="2 3">cv. Jemalong A17</strain>
    </source>
</reference>
<organism evidence="1 3">
    <name type="scientific">Medicago truncatula</name>
    <name type="common">Barrel medic</name>
    <name type="synonym">Medicago tribuloides</name>
    <dbReference type="NCBI Taxonomy" id="3880"/>
    <lineage>
        <taxon>Eukaryota</taxon>
        <taxon>Viridiplantae</taxon>
        <taxon>Streptophyta</taxon>
        <taxon>Embryophyta</taxon>
        <taxon>Tracheophyta</taxon>
        <taxon>Spermatophyta</taxon>
        <taxon>Magnoliopsida</taxon>
        <taxon>eudicotyledons</taxon>
        <taxon>Gunneridae</taxon>
        <taxon>Pentapetalae</taxon>
        <taxon>rosids</taxon>
        <taxon>fabids</taxon>
        <taxon>Fabales</taxon>
        <taxon>Fabaceae</taxon>
        <taxon>Papilionoideae</taxon>
        <taxon>50 kb inversion clade</taxon>
        <taxon>NPAAA clade</taxon>
        <taxon>Hologalegina</taxon>
        <taxon>IRL clade</taxon>
        <taxon>Trifolieae</taxon>
        <taxon>Medicago</taxon>
    </lineage>
</organism>
<dbReference type="AlphaFoldDB" id="A0A072U323"/>
<dbReference type="HOGENOM" id="CLU_2362967_0_0_1"/>
<dbReference type="EMBL" id="CM001224">
    <property type="protein sequence ID" value="KEH20215.1"/>
    <property type="molecule type" value="Genomic_DNA"/>
</dbReference>
<reference evidence="1 3" key="1">
    <citation type="journal article" date="2011" name="Nature">
        <title>The Medicago genome provides insight into the evolution of rhizobial symbioses.</title>
        <authorList>
            <person name="Young N.D."/>
            <person name="Debelle F."/>
            <person name="Oldroyd G.E."/>
            <person name="Geurts R."/>
            <person name="Cannon S.B."/>
            <person name="Udvardi M.K."/>
            <person name="Benedito V.A."/>
            <person name="Mayer K.F."/>
            <person name="Gouzy J."/>
            <person name="Schoof H."/>
            <person name="Van de Peer Y."/>
            <person name="Proost S."/>
            <person name="Cook D.R."/>
            <person name="Meyers B.C."/>
            <person name="Spannagl M."/>
            <person name="Cheung F."/>
            <person name="De Mita S."/>
            <person name="Krishnakumar V."/>
            <person name="Gundlach H."/>
            <person name="Zhou S."/>
            <person name="Mudge J."/>
            <person name="Bharti A.K."/>
            <person name="Murray J.D."/>
            <person name="Naoumkina M.A."/>
            <person name="Rosen B."/>
            <person name="Silverstein K.A."/>
            <person name="Tang H."/>
            <person name="Rombauts S."/>
            <person name="Zhao P.X."/>
            <person name="Zhou P."/>
            <person name="Barbe V."/>
            <person name="Bardou P."/>
            <person name="Bechner M."/>
            <person name="Bellec A."/>
            <person name="Berger A."/>
            <person name="Berges H."/>
            <person name="Bidwell S."/>
            <person name="Bisseling T."/>
            <person name="Choisne N."/>
            <person name="Couloux A."/>
            <person name="Denny R."/>
            <person name="Deshpande S."/>
            <person name="Dai X."/>
            <person name="Doyle J.J."/>
            <person name="Dudez A.M."/>
            <person name="Farmer A.D."/>
            <person name="Fouteau S."/>
            <person name="Franken C."/>
            <person name="Gibelin C."/>
            <person name="Gish J."/>
            <person name="Goldstein S."/>
            <person name="Gonzalez A.J."/>
            <person name="Green P.J."/>
            <person name="Hallab A."/>
            <person name="Hartog M."/>
            <person name="Hua A."/>
            <person name="Humphray S.J."/>
            <person name="Jeong D.H."/>
            <person name="Jing Y."/>
            <person name="Jocker A."/>
            <person name="Kenton S.M."/>
            <person name="Kim D.J."/>
            <person name="Klee K."/>
            <person name="Lai H."/>
            <person name="Lang C."/>
            <person name="Lin S."/>
            <person name="Macmil S.L."/>
            <person name="Magdelenat G."/>
            <person name="Matthews L."/>
            <person name="McCorrison J."/>
            <person name="Monaghan E.L."/>
            <person name="Mun J.H."/>
            <person name="Najar F.Z."/>
            <person name="Nicholson C."/>
            <person name="Noirot C."/>
            <person name="O'Bleness M."/>
            <person name="Paule C.R."/>
            <person name="Poulain J."/>
            <person name="Prion F."/>
            <person name="Qin B."/>
            <person name="Qu C."/>
            <person name="Retzel E.F."/>
            <person name="Riddle C."/>
            <person name="Sallet E."/>
            <person name="Samain S."/>
            <person name="Samson N."/>
            <person name="Sanders I."/>
            <person name="Saurat O."/>
            <person name="Scarpelli C."/>
            <person name="Schiex T."/>
            <person name="Segurens B."/>
            <person name="Severin A.J."/>
            <person name="Sherrier D.J."/>
            <person name="Shi R."/>
            <person name="Sims S."/>
            <person name="Singer S.R."/>
            <person name="Sinharoy S."/>
            <person name="Sterck L."/>
            <person name="Viollet A."/>
            <person name="Wang B.B."/>
            <person name="Wang K."/>
            <person name="Wang M."/>
            <person name="Wang X."/>
            <person name="Warfsmann J."/>
            <person name="Weissenbach J."/>
            <person name="White D.D."/>
            <person name="White J.D."/>
            <person name="Wiley G.B."/>
            <person name="Wincker P."/>
            <person name="Xing Y."/>
            <person name="Yang L."/>
            <person name="Yao Z."/>
            <person name="Ying F."/>
            <person name="Zhai J."/>
            <person name="Zhou L."/>
            <person name="Zuber A."/>
            <person name="Denarie J."/>
            <person name="Dixon R.A."/>
            <person name="May G.D."/>
            <person name="Schwartz D.C."/>
            <person name="Rogers J."/>
            <person name="Quetier F."/>
            <person name="Town C.D."/>
            <person name="Roe B.A."/>
        </authorList>
    </citation>
    <scope>NUCLEOTIDE SEQUENCE [LARGE SCALE GENOMIC DNA]</scope>
    <source>
        <strain evidence="1">A17</strain>
        <strain evidence="2 3">cv. Jemalong A17</strain>
    </source>
</reference>
<name>A0A072U323_MEDTR</name>
<accession>A0A072U323</accession>
<gene>
    <name evidence="1" type="ordered locus">MTR_8g069875</name>
</gene>
<evidence type="ECO:0000313" key="1">
    <source>
        <dbReference type="EMBL" id="KEH20215.1"/>
    </source>
</evidence>
<sequence length="96" mass="11373">MWQCYTQILQLLEIYCAALVQTLRYRDKGLRRPWYQLKMSRVKSKILQAKNECFKSPECFAKWLIWSPFSPAIERQEGKSEITKVRAILSCLVSDL</sequence>
<proteinExistence type="predicted"/>
<evidence type="ECO:0000313" key="2">
    <source>
        <dbReference type="EnsemblPlants" id="KEH20215"/>
    </source>
</evidence>
<keyword evidence="3" id="KW-1185">Reference proteome</keyword>